<comment type="caution">
    <text evidence="1">The sequence shown here is derived from an EMBL/GenBank/DDBJ whole genome shotgun (WGS) entry which is preliminary data.</text>
</comment>
<dbReference type="Proteomes" id="UP001174136">
    <property type="component" value="Unassembled WGS sequence"/>
</dbReference>
<sequence>MRHPANLQESPDVPLSVLRRNPCSEEALDLLFMDCLASIGVGVYQWFASYLADRTHFVQIQNYRSKSSSVCLYPHCLSPCTDMDDKQLKCNSSKTELHLIGSKYTLSKTNICLLPVAEATMSPHR</sequence>
<gene>
    <name evidence="1" type="ORF">N1851_025858</name>
</gene>
<evidence type="ECO:0000313" key="1">
    <source>
        <dbReference type="EMBL" id="KAK0137934.1"/>
    </source>
</evidence>
<reference evidence="1" key="1">
    <citation type="journal article" date="2023" name="Front. Mar. Sci.">
        <title>A new Merluccius polli reference genome to investigate the effects of global change in West African waters.</title>
        <authorList>
            <person name="Mateo J.L."/>
            <person name="Blanco-Fernandez C."/>
            <person name="Garcia-Vazquez E."/>
            <person name="Machado-Schiaffino G."/>
        </authorList>
    </citation>
    <scope>NUCLEOTIDE SEQUENCE</scope>
    <source>
        <strain evidence="1">C29</strain>
        <tissue evidence="1">Fin</tissue>
    </source>
</reference>
<name>A0AA47MD35_MERPO</name>
<proteinExistence type="predicted"/>
<accession>A0AA47MD35</accession>
<dbReference type="AlphaFoldDB" id="A0AA47MD35"/>
<dbReference type="EMBL" id="JAOPHQ010004841">
    <property type="protein sequence ID" value="KAK0137934.1"/>
    <property type="molecule type" value="Genomic_DNA"/>
</dbReference>
<evidence type="ECO:0000313" key="2">
    <source>
        <dbReference type="Proteomes" id="UP001174136"/>
    </source>
</evidence>
<protein>
    <submittedName>
        <fullName evidence="1">Uncharacterized protein</fullName>
    </submittedName>
</protein>
<keyword evidence="2" id="KW-1185">Reference proteome</keyword>
<organism evidence="1 2">
    <name type="scientific">Merluccius polli</name>
    <name type="common">Benguela hake</name>
    <name type="synonym">Merluccius cadenati</name>
    <dbReference type="NCBI Taxonomy" id="89951"/>
    <lineage>
        <taxon>Eukaryota</taxon>
        <taxon>Metazoa</taxon>
        <taxon>Chordata</taxon>
        <taxon>Craniata</taxon>
        <taxon>Vertebrata</taxon>
        <taxon>Euteleostomi</taxon>
        <taxon>Actinopterygii</taxon>
        <taxon>Neopterygii</taxon>
        <taxon>Teleostei</taxon>
        <taxon>Neoteleostei</taxon>
        <taxon>Acanthomorphata</taxon>
        <taxon>Zeiogadaria</taxon>
        <taxon>Gadariae</taxon>
        <taxon>Gadiformes</taxon>
        <taxon>Gadoidei</taxon>
        <taxon>Merlucciidae</taxon>
        <taxon>Merluccius</taxon>
    </lineage>
</organism>